<dbReference type="SUPFAM" id="SSF158997">
    <property type="entry name" value="Trm112p-like"/>
    <property type="match status" value="1"/>
</dbReference>
<organism evidence="1">
    <name type="scientific">marine metagenome</name>
    <dbReference type="NCBI Taxonomy" id="408172"/>
    <lineage>
        <taxon>unclassified sequences</taxon>
        <taxon>metagenomes</taxon>
        <taxon>ecological metagenomes</taxon>
    </lineage>
</organism>
<accession>A0A382FFI6</accession>
<name>A0A382FFI6_9ZZZZ</name>
<dbReference type="EMBL" id="UINC01049672">
    <property type="protein sequence ID" value="SVB61730.1"/>
    <property type="molecule type" value="Genomic_DNA"/>
</dbReference>
<evidence type="ECO:0000313" key="1">
    <source>
        <dbReference type="EMBL" id="SVB61730.1"/>
    </source>
</evidence>
<dbReference type="AlphaFoldDB" id="A0A382FFI6"/>
<protein>
    <submittedName>
        <fullName evidence="1">Uncharacterized protein</fullName>
    </submittedName>
</protein>
<gene>
    <name evidence="1" type="ORF">METZ01_LOCUS214584</name>
</gene>
<sequence length="87" mass="9508">MVDDELLRILVCPQTQQSLTAANTEVLDQINSAISAGTLTNKQGALVTEYLQEALMTQDGSLLYPIREGIPVMLIDESINMTDTEPI</sequence>
<proteinExistence type="predicted"/>
<reference evidence="1" key="1">
    <citation type="submission" date="2018-05" db="EMBL/GenBank/DDBJ databases">
        <authorList>
            <person name="Lanie J.A."/>
            <person name="Ng W.-L."/>
            <person name="Kazmierczak K.M."/>
            <person name="Andrzejewski T.M."/>
            <person name="Davidsen T.M."/>
            <person name="Wayne K.J."/>
            <person name="Tettelin H."/>
            <person name="Glass J.I."/>
            <person name="Rusch D."/>
            <person name="Podicherti R."/>
            <person name="Tsui H.-C.T."/>
            <person name="Winkler M.E."/>
        </authorList>
    </citation>
    <scope>NUCLEOTIDE SEQUENCE</scope>
</reference>
<dbReference type="Gene3D" id="2.20.25.10">
    <property type="match status" value="1"/>
</dbReference>